<dbReference type="EMBL" id="JACBYR010000001">
    <property type="protein sequence ID" value="NYE84724.1"/>
    <property type="molecule type" value="Genomic_DNA"/>
</dbReference>
<sequence length="133" mass="14797">MTASAPVYLPDTDTDLIAEKLSSEASLLVACLCAEWCGTCREYLPRFTDLAASLPQHVFVWVDVETHPELLDDDDIEDFPTLLIQDATRTRFYGPMLPHIGHLERMIEAIMADPTGVDVAPAAPRLRMKLSPE</sequence>
<evidence type="ECO:0000313" key="3">
    <source>
        <dbReference type="Proteomes" id="UP000542125"/>
    </source>
</evidence>
<evidence type="ECO:0000259" key="1">
    <source>
        <dbReference type="PROSITE" id="PS51352"/>
    </source>
</evidence>
<proteinExistence type="predicted"/>
<dbReference type="SUPFAM" id="SSF52833">
    <property type="entry name" value="Thioredoxin-like"/>
    <property type="match status" value="1"/>
</dbReference>
<organism evidence="2 3">
    <name type="scientific">Pigmentiphaga litoralis</name>
    <dbReference type="NCBI Taxonomy" id="516702"/>
    <lineage>
        <taxon>Bacteria</taxon>
        <taxon>Pseudomonadati</taxon>
        <taxon>Pseudomonadota</taxon>
        <taxon>Betaproteobacteria</taxon>
        <taxon>Burkholderiales</taxon>
        <taxon>Alcaligenaceae</taxon>
        <taxon>Pigmentiphaga</taxon>
    </lineage>
</organism>
<gene>
    <name evidence="2" type="ORF">FHW18_003995</name>
</gene>
<feature type="domain" description="Thioredoxin" evidence="1">
    <location>
        <begin position="1"/>
        <end position="112"/>
    </location>
</feature>
<reference evidence="2 3" key="1">
    <citation type="submission" date="2020-07" db="EMBL/GenBank/DDBJ databases">
        <title>Genomic Encyclopedia of Type Strains, Phase IV (KMG-V): Genome sequencing to study the core and pangenomes of soil and plant-associated prokaryotes.</title>
        <authorList>
            <person name="Whitman W."/>
        </authorList>
    </citation>
    <scope>NUCLEOTIDE SEQUENCE [LARGE SCALE GENOMIC DNA]</scope>
    <source>
        <strain evidence="2 3">SAS40</strain>
    </source>
</reference>
<dbReference type="RefSeq" id="WP_179588381.1">
    <property type="nucleotide sequence ID" value="NZ_JACBYR010000001.1"/>
</dbReference>
<name>A0A7Y9IZ19_9BURK</name>
<dbReference type="GO" id="GO:0016853">
    <property type="term" value="F:isomerase activity"/>
    <property type="evidence" value="ECO:0007669"/>
    <property type="project" value="UniProtKB-KW"/>
</dbReference>
<dbReference type="Pfam" id="PF00085">
    <property type="entry name" value="Thioredoxin"/>
    <property type="match status" value="1"/>
</dbReference>
<dbReference type="InterPro" id="IPR013766">
    <property type="entry name" value="Thioredoxin_domain"/>
</dbReference>
<dbReference type="Proteomes" id="UP000542125">
    <property type="component" value="Unassembled WGS sequence"/>
</dbReference>
<keyword evidence="2" id="KW-0413">Isomerase</keyword>
<dbReference type="AlphaFoldDB" id="A0A7Y9IZ19"/>
<comment type="caution">
    <text evidence="2">The sequence shown here is derived from an EMBL/GenBank/DDBJ whole genome shotgun (WGS) entry which is preliminary data.</text>
</comment>
<dbReference type="InterPro" id="IPR036249">
    <property type="entry name" value="Thioredoxin-like_sf"/>
</dbReference>
<accession>A0A7Y9IZ19</accession>
<dbReference type="Gene3D" id="3.40.30.10">
    <property type="entry name" value="Glutaredoxin"/>
    <property type="match status" value="1"/>
</dbReference>
<dbReference type="CDD" id="cd02947">
    <property type="entry name" value="TRX_family"/>
    <property type="match status" value="1"/>
</dbReference>
<evidence type="ECO:0000313" key="2">
    <source>
        <dbReference type="EMBL" id="NYE84724.1"/>
    </source>
</evidence>
<keyword evidence="3" id="KW-1185">Reference proteome</keyword>
<protein>
    <submittedName>
        <fullName evidence="2">Thiol-disulfide isomerase/thioredoxin</fullName>
    </submittedName>
</protein>
<dbReference type="PROSITE" id="PS51352">
    <property type="entry name" value="THIOREDOXIN_2"/>
    <property type="match status" value="1"/>
</dbReference>